<protein>
    <submittedName>
        <fullName evidence="7">Uncharacterized protein</fullName>
    </submittedName>
</protein>
<feature type="transmembrane region" description="Helical" evidence="6">
    <location>
        <begin position="31"/>
        <end position="49"/>
    </location>
</feature>
<evidence type="ECO:0000256" key="4">
    <source>
        <dbReference type="ARBA" id="ARBA00023136"/>
    </source>
</evidence>
<evidence type="ECO:0000256" key="6">
    <source>
        <dbReference type="SAM" id="Phobius"/>
    </source>
</evidence>
<comment type="subcellular location">
    <subcellularLocation>
        <location evidence="1">Membrane</location>
        <topology evidence="1">Multi-pass membrane protein</topology>
    </subcellularLocation>
</comment>
<accession>A0A0H5R5R1</accession>
<organism evidence="7">
    <name type="scientific">Spongospora subterranea</name>
    <dbReference type="NCBI Taxonomy" id="70186"/>
    <lineage>
        <taxon>Eukaryota</taxon>
        <taxon>Sar</taxon>
        <taxon>Rhizaria</taxon>
        <taxon>Endomyxa</taxon>
        <taxon>Phytomyxea</taxon>
        <taxon>Plasmodiophorida</taxon>
        <taxon>Plasmodiophoridae</taxon>
        <taxon>Spongospora</taxon>
    </lineage>
</organism>
<feature type="compositionally biased region" description="Polar residues" evidence="5">
    <location>
        <begin position="283"/>
        <end position="297"/>
    </location>
</feature>
<feature type="transmembrane region" description="Helical" evidence="6">
    <location>
        <begin position="69"/>
        <end position="93"/>
    </location>
</feature>
<dbReference type="GO" id="GO:0016020">
    <property type="term" value="C:membrane"/>
    <property type="evidence" value="ECO:0007669"/>
    <property type="project" value="UniProtKB-SubCell"/>
</dbReference>
<evidence type="ECO:0000313" key="7">
    <source>
        <dbReference type="EMBL" id="CRZ09191.1"/>
    </source>
</evidence>
<proteinExistence type="predicted"/>
<keyword evidence="2 6" id="KW-0812">Transmembrane</keyword>
<evidence type="ECO:0000256" key="2">
    <source>
        <dbReference type="ARBA" id="ARBA00022692"/>
    </source>
</evidence>
<feature type="compositionally biased region" description="Polar residues" evidence="5">
    <location>
        <begin position="311"/>
        <end position="329"/>
    </location>
</feature>
<feature type="region of interest" description="Disordered" evidence="5">
    <location>
        <begin position="283"/>
        <end position="344"/>
    </location>
</feature>
<dbReference type="AlphaFoldDB" id="A0A0H5R5R1"/>
<dbReference type="SUPFAM" id="SSF144091">
    <property type="entry name" value="Rhomboid-like"/>
    <property type="match status" value="1"/>
</dbReference>
<evidence type="ECO:0000256" key="1">
    <source>
        <dbReference type="ARBA" id="ARBA00004141"/>
    </source>
</evidence>
<dbReference type="InterPro" id="IPR035952">
    <property type="entry name" value="Rhomboid-like_sf"/>
</dbReference>
<feature type="transmembrane region" description="Helical" evidence="6">
    <location>
        <begin position="105"/>
        <end position="132"/>
    </location>
</feature>
<feature type="transmembrane region" description="Helical" evidence="6">
    <location>
        <begin position="138"/>
        <end position="159"/>
    </location>
</feature>
<feature type="compositionally biased region" description="Basic and acidic residues" evidence="5">
    <location>
        <begin position="330"/>
        <end position="344"/>
    </location>
</feature>
<sequence length="344" mass="37005">MIGSQPGTTEDTSISTKIRAAYASWYHQTPAATRAIIIVGLAGTLLTALNIDEFLGRNCPELTVFHVEVWRVFTAGFIGRSVLTDFFAIFSIYQTCSRLEQKKGSAYIILTSIGSTVLIQFITVVVTTLAGILFTESLYYFFGGGFWPLSFVFIAFDCATSSQPTRQLLCFPVEVPTKYFAAILAGIFFLFSGGGAIDIFLGLLVGTGLGKFPSLQVSSDNCRLFEENSSMHTIVAMPGFVSVNGLDSLIDSGEALNDIMSNTGSRFSGPSISPKRAFRPFSGNGQKLGSASDTTPGQFPGLDDQGVGYPVQNQYVPTSAVDTSNQASDSRTEDSEDKLGPYMV</sequence>
<evidence type="ECO:0000256" key="3">
    <source>
        <dbReference type="ARBA" id="ARBA00022989"/>
    </source>
</evidence>
<dbReference type="EMBL" id="HACM01008749">
    <property type="protein sequence ID" value="CRZ09191.1"/>
    <property type="molecule type" value="Transcribed_RNA"/>
</dbReference>
<evidence type="ECO:0000256" key="5">
    <source>
        <dbReference type="SAM" id="MobiDB-lite"/>
    </source>
</evidence>
<dbReference type="Gene3D" id="1.20.1540.10">
    <property type="entry name" value="Rhomboid-like"/>
    <property type="match status" value="1"/>
</dbReference>
<keyword evidence="4 6" id="KW-0472">Membrane</keyword>
<feature type="transmembrane region" description="Helical" evidence="6">
    <location>
        <begin position="179"/>
        <end position="205"/>
    </location>
</feature>
<reference evidence="7" key="1">
    <citation type="submission" date="2015-04" db="EMBL/GenBank/DDBJ databases">
        <title>The genome sequence of the plant pathogenic Rhizarian Plasmodiophora brassicae reveals insights in its biotrophic life cycle and the origin of chitin synthesis.</title>
        <authorList>
            <person name="Schwelm A."/>
            <person name="Fogelqvist J."/>
            <person name="Knaust A."/>
            <person name="Julke S."/>
            <person name="Lilja T."/>
            <person name="Dhandapani V."/>
            <person name="Bonilla-Rosso G."/>
            <person name="Karlsson M."/>
            <person name="Shevchenko A."/>
            <person name="Choi S.R."/>
            <person name="Kim H.G."/>
            <person name="Park J.Y."/>
            <person name="Lim Y.P."/>
            <person name="Ludwig-Muller J."/>
            <person name="Dixelius C."/>
        </authorList>
    </citation>
    <scope>NUCLEOTIDE SEQUENCE</scope>
    <source>
        <tissue evidence="7">Potato root galls</tissue>
    </source>
</reference>
<keyword evidence="3 6" id="KW-1133">Transmembrane helix</keyword>
<name>A0A0H5R5R1_9EUKA</name>